<dbReference type="AlphaFoldDB" id="A0A3P3ZR76"/>
<dbReference type="EMBL" id="UOYP01000518">
    <property type="protein sequence ID" value="VAY89189.1"/>
    <property type="molecule type" value="Genomic_DNA"/>
</dbReference>
<organism evidence="1">
    <name type="scientific">mine drainage metagenome</name>
    <dbReference type="NCBI Taxonomy" id="410659"/>
    <lineage>
        <taxon>unclassified sequences</taxon>
        <taxon>metagenomes</taxon>
        <taxon>ecological metagenomes</taxon>
    </lineage>
</organism>
<reference evidence="1" key="1">
    <citation type="submission" date="2018-10" db="EMBL/GenBank/DDBJ databases">
        <authorList>
            <person name="Plewniak F."/>
        </authorList>
    </citation>
    <scope>NUCLEOTIDE SEQUENCE</scope>
</reference>
<name>A0A3P3ZR76_9ZZZZ</name>
<accession>A0A3P3ZR76</accession>
<evidence type="ECO:0000313" key="1">
    <source>
        <dbReference type="EMBL" id="VAY89189.1"/>
    </source>
</evidence>
<gene>
    <name evidence="1" type="ORF">CARN8_5650008</name>
</gene>
<protein>
    <submittedName>
        <fullName evidence="1">Uncharacterized protein</fullName>
    </submittedName>
</protein>
<proteinExistence type="predicted"/>
<sequence length="70" mass="7807">MIYSEKLPKPATRRRAKVGHGIILLHLFVSSDKMLAPLGIEHARTVINQESGSDVAKLENINIWPSTMLL</sequence>